<dbReference type="Proteomes" id="UP000013877">
    <property type="component" value="Unassembled WGS sequence"/>
</dbReference>
<evidence type="ECO:0000313" key="1">
    <source>
        <dbReference type="EMBL" id="EOH76158.1"/>
    </source>
</evidence>
<reference evidence="2 4" key="2">
    <citation type="submission" date="2013-03" db="EMBL/GenBank/DDBJ databases">
        <title>The Genome Sequence of Enterococcus raffinosus ATCC_49464 (PacBio/Illumina hybrid assembly).</title>
        <authorList>
            <consortium name="The Broad Institute Genomics Platform"/>
            <consortium name="The Broad Institute Genome Sequencing Center for Infectious Disease"/>
            <person name="Earl A."/>
            <person name="Russ C."/>
            <person name="Gilmore M."/>
            <person name="Surin D."/>
            <person name="Walker B."/>
            <person name="Young S."/>
            <person name="Zeng Q."/>
            <person name="Gargeya S."/>
            <person name="Fitzgerald M."/>
            <person name="Haas B."/>
            <person name="Abouelleil A."/>
            <person name="Allen A.W."/>
            <person name="Alvarado L."/>
            <person name="Arachchi H.M."/>
            <person name="Berlin A.M."/>
            <person name="Chapman S.B."/>
            <person name="Gainer-Dewar J."/>
            <person name="Goldberg J."/>
            <person name="Griggs A."/>
            <person name="Gujja S."/>
            <person name="Hansen M."/>
            <person name="Howarth C."/>
            <person name="Imamovic A."/>
            <person name="Ireland A."/>
            <person name="Larimer J."/>
            <person name="McCowan C."/>
            <person name="Murphy C."/>
            <person name="Pearson M."/>
            <person name="Poon T.W."/>
            <person name="Priest M."/>
            <person name="Roberts A."/>
            <person name="Saif S."/>
            <person name="Shea T."/>
            <person name="Sisk P."/>
            <person name="Sykes S."/>
            <person name="Wortman J."/>
            <person name="Nusbaum C."/>
            <person name="Birren B."/>
        </authorList>
    </citation>
    <scope>NUCLEOTIDE SEQUENCE [LARGE SCALE GENOMIC DNA]</scope>
    <source>
        <strain evidence="2 4">ATCC 49464</strain>
    </source>
</reference>
<protein>
    <submittedName>
        <fullName evidence="1">Uncharacterized protein</fullName>
    </submittedName>
</protein>
<dbReference type="EMBL" id="AJAL01000015">
    <property type="protein sequence ID" value="EOH76158.1"/>
    <property type="molecule type" value="Genomic_DNA"/>
</dbReference>
<evidence type="ECO:0000313" key="3">
    <source>
        <dbReference type="Proteomes" id="UP000013877"/>
    </source>
</evidence>
<evidence type="ECO:0000313" key="2">
    <source>
        <dbReference type="EMBL" id="EOT76125.1"/>
    </source>
</evidence>
<dbReference type="Proteomes" id="UP000014158">
    <property type="component" value="Unassembled WGS sequence"/>
</dbReference>
<gene>
    <name evidence="2" type="ORF">I590_02950</name>
    <name evidence="1" type="ORF">UAK_03007</name>
</gene>
<proteinExistence type="predicted"/>
<dbReference type="HOGENOM" id="CLU_3061153_0_0_9"/>
<evidence type="ECO:0000313" key="4">
    <source>
        <dbReference type="Proteomes" id="UP000014158"/>
    </source>
</evidence>
<accession>R2NYN3</accession>
<name>R2NYN3_9ENTE</name>
<dbReference type="RefSeq" id="WP_010746207.1">
    <property type="nucleotide sequence ID" value="NZ_ASWF01000003.1"/>
</dbReference>
<sequence>MTKQEKIEFILKRLGDRLTKAYLETKPESFINNLFEVESQNDDRQMDSMICEMF</sequence>
<dbReference type="eggNOG" id="ENOG5032Q06">
    <property type="taxonomic scope" value="Bacteria"/>
</dbReference>
<organism evidence="1 3">
    <name type="scientific">Enterococcus raffinosus ATCC 49464</name>
    <dbReference type="NCBI Taxonomy" id="1158602"/>
    <lineage>
        <taxon>Bacteria</taxon>
        <taxon>Bacillati</taxon>
        <taxon>Bacillota</taxon>
        <taxon>Bacilli</taxon>
        <taxon>Lactobacillales</taxon>
        <taxon>Enterococcaceae</taxon>
        <taxon>Enterococcus</taxon>
    </lineage>
</organism>
<reference evidence="1 3" key="1">
    <citation type="submission" date="2013-02" db="EMBL/GenBank/DDBJ databases">
        <title>The Genome Sequence of Enterococcus raffinosus ATCC_49464.</title>
        <authorList>
            <consortium name="The Broad Institute Genome Sequencing Platform"/>
            <consortium name="The Broad Institute Genome Sequencing Center for Infectious Disease"/>
            <person name="Earl A.M."/>
            <person name="Gilmore M.S."/>
            <person name="Lebreton F."/>
            <person name="Walker B."/>
            <person name="Young S.K."/>
            <person name="Zeng Q."/>
            <person name="Gargeya S."/>
            <person name="Fitzgerald M."/>
            <person name="Haas B."/>
            <person name="Abouelleil A."/>
            <person name="Alvarado L."/>
            <person name="Arachchi H.M."/>
            <person name="Berlin A.M."/>
            <person name="Chapman S.B."/>
            <person name="Dewar J."/>
            <person name="Goldberg J."/>
            <person name="Griggs A."/>
            <person name="Gujja S."/>
            <person name="Hansen M."/>
            <person name="Howarth C."/>
            <person name="Imamovic A."/>
            <person name="Larimer J."/>
            <person name="McCowan C."/>
            <person name="Murphy C."/>
            <person name="Neiman D."/>
            <person name="Pearson M."/>
            <person name="Priest M."/>
            <person name="Roberts A."/>
            <person name="Saif S."/>
            <person name="Shea T."/>
            <person name="Sisk P."/>
            <person name="Sykes S."/>
            <person name="Wortman J."/>
            <person name="Nusbaum C."/>
            <person name="Birren B."/>
        </authorList>
    </citation>
    <scope>NUCLEOTIDE SEQUENCE [LARGE SCALE GENOMIC DNA]</scope>
    <source>
        <strain evidence="1 3">ATCC 49464</strain>
    </source>
</reference>
<dbReference type="AlphaFoldDB" id="R2NYN3"/>
<dbReference type="EMBL" id="ASWF01000003">
    <property type="protein sequence ID" value="EOT76125.1"/>
    <property type="molecule type" value="Genomic_DNA"/>
</dbReference>
<keyword evidence="4" id="KW-1185">Reference proteome</keyword>
<comment type="caution">
    <text evidence="1">The sequence shown here is derived from an EMBL/GenBank/DDBJ whole genome shotgun (WGS) entry which is preliminary data.</text>
</comment>
<dbReference type="PATRIC" id="fig|1158602.3.peg.3006"/>